<dbReference type="RefSeq" id="WP_027699498.1">
    <property type="nucleotide sequence ID" value="NZ_DF820494.1"/>
</dbReference>
<organism evidence="1 2">
    <name type="scientific">Weissella oryzae (strain DSM 25784 / JCM 18191 / LMG 30913 / SG25)</name>
    <dbReference type="NCBI Taxonomy" id="1329250"/>
    <lineage>
        <taxon>Bacteria</taxon>
        <taxon>Bacillati</taxon>
        <taxon>Bacillota</taxon>
        <taxon>Bacilli</taxon>
        <taxon>Lactobacillales</taxon>
        <taxon>Lactobacillaceae</taxon>
        <taxon>Weissella</taxon>
    </lineage>
</organism>
<gene>
    <name evidence="1" type="ORF">WOSG25_110110</name>
</gene>
<dbReference type="Proteomes" id="UP000030643">
    <property type="component" value="Unassembled WGS sequence"/>
</dbReference>
<keyword evidence="2" id="KW-1185">Reference proteome</keyword>
<reference evidence="2" key="1">
    <citation type="journal article" date="2014" name="Genome Announc.">
        <title>Draft genome sequence of Weissella oryzae SG25T, isolated from fermented rice grains.</title>
        <authorList>
            <person name="Tanizawa Y."/>
            <person name="Fujisawa T."/>
            <person name="Mochizuki T."/>
            <person name="Kaminuma E."/>
            <person name="Suzuki Y."/>
            <person name="Nakamura Y."/>
            <person name="Tohno M."/>
        </authorList>
    </citation>
    <scope>NUCLEOTIDE SEQUENCE [LARGE SCALE GENOMIC DNA]</scope>
    <source>
        <strain evidence="2">DSM 25784 / JCM 18191 / LMG 30913 / SG25</strain>
    </source>
</reference>
<proteinExistence type="predicted"/>
<protein>
    <submittedName>
        <fullName evidence="1">Uncharacterized protein</fullName>
    </submittedName>
</protein>
<name>A0A069CWC8_WEIOS</name>
<accession>A0A069CWC8</accession>
<dbReference type="EMBL" id="DF820494">
    <property type="protein sequence ID" value="GAK31533.1"/>
    <property type="molecule type" value="Genomic_DNA"/>
</dbReference>
<evidence type="ECO:0000313" key="2">
    <source>
        <dbReference type="Proteomes" id="UP000030643"/>
    </source>
</evidence>
<sequence length="100" mass="11537">MVEKFKVLELWPGIYLQTIGDDFRWSVAAGRPEYAVNYPNNVAEPRDFVITNDLNEAKDLLTERYNELWIDELKAAFPKAKVLEVTQETRICEVTTNGTN</sequence>
<dbReference type="STRING" id="1329250.WOSG25_110110"/>
<dbReference type="AlphaFoldDB" id="A0A069CWC8"/>
<evidence type="ECO:0000313" key="1">
    <source>
        <dbReference type="EMBL" id="GAK31533.1"/>
    </source>
</evidence>